<dbReference type="SMART" id="SM01316">
    <property type="entry name" value="Spo7_2_N"/>
    <property type="match status" value="1"/>
</dbReference>
<feature type="region of interest" description="Disordered" evidence="1">
    <location>
        <begin position="120"/>
        <end position="343"/>
    </location>
</feature>
<keyword evidence="4" id="KW-1185">Reference proteome</keyword>
<feature type="region of interest" description="Disordered" evidence="1">
    <location>
        <begin position="1"/>
        <end position="40"/>
    </location>
</feature>
<dbReference type="InterPro" id="IPR011993">
    <property type="entry name" value="PH-like_dom_sf"/>
</dbReference>
<dbReference type="PANTHER" id="PTHR28076:SF1">
    <property type="entry name" value="PROSPORE MEMBRANE ADAPTER PROTEIN SPO71"/>
    <property type="match status" value="1"/>
</dbReference>
<dbReference type="Pfam" id="PF23207">
    <property type="entry name" value="PH_SPO71"/>
    <property type="match status" value="1"/>
</dbReference>
<protein>
    <recommendedName>
        <fullName evidence="2">PH domain-containing protein</fullName>
    </recommendedName>
</protein>
<accession>A0A8J8VXT0</accession>
<dbReference type="AlphaFoldDB" id="A0A8J8VXT0"/>
<feature type="compositionally biased region" description="Polar residues" evidence="1">
    <location>
        <begin position="1"/>
        <end position="15"/>
    </location>
</feature>
<evidence type="ECO:0000313" key="4">
    <source>
        <dbReference type="Proteomes" id="UP000631181"/>
    </source>
</evidence>
<organism evidence="3 4">
    <name type="scientific">Penicillium ucsense</name>
    <dbReference type="NCBI Taxonomy" id="2839758"/>
    <lineage>
        <taxon>Eukaryota</taxon>
        <taxon>Fungi</taxon>
        <taxon>Dikarya</taxon>
        <taxon>Ascomycota</taxon>
        <taxon>Pezizomycotina</taxon>
        <taxon>Eurotiomycetes</taxon>
        <taxon>Eurotiomycetidae</taxon>
        <taxon>Eurotiales</taxon>
        <taxon>Aspergillaceae</taxon>
        <taxon>Penicillium</taxon>
    </lineage>
</organism>
<dbReference type="Proteomes" id="UP000631181">
    <property type="component" value="Unassembled WGS sequence"/>
</dbReference>
<dbReference type="SUPFAM" id="SSF50729">
    <property type="entry name" value="PH domain-like"/>
    <property type="match status" value="1"/>
</dbReference>
<dbReference type="PANTHER" id="PTHR28076">
    <property type="entry name" value="SPORULATION-SPECIFIC PROTEIN 71"/>
    <property type="match status" value="1"/>
</dbReference>
<dbReference type="InterPro" id="IPR040345">
    <property type="entry name" value="Mug56/Spo71"/>
</dbReference>
<feature type="region of interest" description="Disordered" evidence="1">
    <location>
        <begin position="799"/>
        <end position="833"/>
    </location>
</feature>
<dbReference type="Pfam" id="PF15407">
    <property type="entry name" value="Spo7_2_N"/>
    <property type="match status" value="1"/>
</dbReference>
<dbReference type="InterPro" id="IPR057379">
    <property type="entry name" value="PH_SPO71"/>
</dbReference>
<dbReference type="Pfam" id="PF15404">
    <property type="entry name" value="PH_4"/>
    <property type="match status" value="1"/>
</dbReference>
<evidence type="ECO:0000259" key="2">
    <source>
        <dbReference type="PROSITE" id="PS50003"/>
    </source>
</evidence>
<feature type="compositionally biased region" description="Polar residues" evidence="1">
    <location>
        <begin position="24"/>
        <end position="34"/>
    </location>
</feature>
<dbReference type="PROSITE" id="PS50003">
    <property type="entry name" value="PH_DOMAIN"/>
    <property type="match status" value="2"/>
</dbReference>
<evidence type="ECO:0000256" key="1">
    <source>
        <dbReference type="SAM" id="MobiDB-lite"/>
    </source>
</evidence>
<feature type="domain" description="PH" evidence="2">
    <location>
        <begin position="666"/>
        <end position="874"/>
    </location>
</feature>
<dbReference type="GO" id="GO:1902657">
    <property type="term" value="P:protein localization to prospore membrane"/>
    <property type="evidence" value="ECO:0007669"/>
    <property type="project" value="InterPro"/>
</dbReference>
<feature type="compositionally biased region" description="Polar residues" evidence="1">
    <location>
        <begin position="301"/>
        <end position="317"/>
    </location>
</feature>
<feature type="compositionally biased region" description="Polar residues" evidence="1">
    <location>
        <begin position="239"/>
        <end position="250"/>
    </location>
</feature>
<feature type="compositionally biased region" description="Low complexity" evidence="1">
    <location>
        <begin position="278"/>
        <end position="295"/>
    </location>
</feature>
<dbReference type="EMBL" id="WIWV01000180">
    <property type="protein sequence ID" value="KAF7712421.1"/>
    <property type="molecule type" value="Genomic_DNA"/>
</dbReference>
<feature type="compositionally biased region" description="Basic and acidic residues" evidence="1">
    <location>
        <begin position="262"/>
        <end position="276"/>
    </location>
</feature>
<evidence type="ECO:0000313" key="3">
    <source>
        <dbReference type="EMBL" id="KAF7712421.1"/>
    </source>
</evidence>
<dbReference type="InterPro" id="IPR039486">
    <property type="entry name" value="Mug56/Spo71_PH"/>
</dbReference>
<feature type="compositionally biased region" description="Basic and acidic residues" evidence="1">
    <location>
        <begin position="318"/>
        <end position="339"/>
    </location>
</feature>
<comment type="caution">
    <text evidence="3">The sequence shown here is derived from an EMBL/GenBank/DDBJ whole genome shotgun (WGS) entry which is preliminary data.</text>
</comment>
<feature type="domain" description="PH" evidence="2">
    <location>
        <begin position="937"/>
        <end position="1108"/>
    </location>
</feature>
<dbReference type="InterPro" id="IPR029217">
    <property type="entry name" value="Spo7_2_N"/>
</dbReference>
<dbReference type="Gene3D" id="2.30.29.30">
    <property type="entry name" value="Pleckstrin-homology domain (PH domain)/Phosphotyrosine-binding domain (PTB)"/>
    <property type="match status" value="1"/>
</dbReference>
<gene>
    <name evidence="3" type="ORF">PECM_002890</name>
</gene>
<dbReference type="OrthoDB" id="5579281at2759"/>
<sequence>MTSQDESSGTPSQHPQAGDEESYQGLQKGSYTEQQLRHASAHHLHMTSRRFFIGPIPEGWINGHRKSWYRARLQFKNYSSKTLSFSIDPVAAHYNQGETDGVGHMVNEPAQEAILTLRDSHDAAASEDESATESVGSEDDTPGDLRTLSHPVAEDDVIGTDSEAEHTTGEIATSTEGNEVINVHAEGGFSSEEDSDATPRANAHPSSRHDGSPSSDDDQSSGDDNTASSYVTAREDIASSVNTDHTSSTVRLARPSPGARQRSQESQHLRIIENRHGSPLTPSASAAPSEADSTTRLLKSRPQNQRSKSKASAVSKQTLERQEPQHEDDAELESHDRGIPRHRKITKKVTRFNLDDNVLDKQQRLRSRINRTHGAISANRPRRRKVQDGEIIKAEKMLVLVEETLQDTLPEDYQEKDSLRMESRLVDAWKEYLVVCRKGSTDDSPFVLQMYRTRVIPDAQNPKNKSKPFWNVRLDRKTTRVNLYSALDKTIVIWHSRSHGNKMFIIRPKSTAHATEWYTLIRQILGWRRPDILPINVPDLGVSLVFNNPFGQLEERLGVKSGNSQHTTVLGRAAAQEGFVASNIIKGCIDLLKDCPEWCEVLKSWSKTQKMGLAWKRYDRIEWIFGAQEENMYGTMAMLSAHELELRPRHHYPTTILNGGAKEEEPPPVEGFLIRLTSQKGLHQRMHKMFYKRLYFYTQDHFMFFCRPARAIPPGLPRFKLPESSELPTTRQIMDQMPMWWDVEPYALEDGEISWLKSGNPDFVRHHDEEALAQYRRNVHNIGQAEGYIDLCKVTKVRKMRPGSSPADPNMSEGPSVNFHPEPDDDRNEDGTTKDFASDRVFEVVLENGLVIRLQAFDQATRDQWVKGMEALVKYWRKRCFEDAAELHSVRQRNLKILEIDEELESALGQFAQKWELRKAEASPHLHNMCLLAGCRPIKMAGQLYRKPRRHATFAKCQVVLTAGKLVIFRSTLRQRSGTEVPHIHQDLDSVIDLNNCYIYSGLATEADLLYANQTFDNNNPGVSALPRVYLASDTFTSRDEDTATTFVIWQPRRKNYFRAEHKVSHGKSTRSLRHVSALGKNGRSIVFMARSRMERDRWVLSISSEMDRIQEEMEEEIRIVPAS</sequence>
<dbReference type="InterPro" id="IPR001849">
    <property type="entry name" value="PH_domain"/>
</dbReference>
<dbReference type="SMART" id="SM00233">
    <property type="entry name" value="PH"/>
    <property type="match status" value="2"/>
</dbReference>
<dbReference type="GO" id="GO:0005628">
    <property type="term" value="C:prospore membrane"/>
    <property type="evidence" value="ECO:0007669"/>
    <property type="project" value="TreeGrafter"/>
</dbReference>
<reference evidence="3" key="1">
    <citation type="journal article" date="2020" name="Front. Microbiol.">
        <title>Gene regulatory networks of Penicillium echinulatum 2HH and Penicillium oxalicum 114-2 inferred by a computational biology approach.</title>
        <authorList>
            <person name="Lenz A.R."/>
            <person name="Galan-Vasquez E."/>
            <person name="Balbinot E."/>
            <person name="De Abreu F.P."/>
            <person name="De Oliveira N.S."/>
            <person name="Da Rosa L.O."/>
            <person name="De Avila E Silva S."/>
            <person name="Camassola M."/>
            <person name="Dillon A.J.P."/>
            <person name="Perez-Rueda E."/>
        </authorList>
    </citation>
    <scope>NUCLEOTIDE SEQUENCE</scope>
    <source>
        <strain evidence="3">S1M29</strain>
    </source>
</reference>
<proteinExistence type="predicted"/>
<name>A0A8J8VXT0_9EURO</name>
<feature type="compositionally biased region" description="Acidic residues" evidence="1">
    <location>
        <begin position="125"/>
        <end position="142"/>
    </location>
</feature>